<evidence type="ECO:0000313" key="2">
    <source>
        <dbReference type="EMBL" id="CAF4705401.1"/>
    </source>
</evidence>
<comment type="caution">
    <text evidence="3">The sequence shown here is derived from an EMBL/GenBank/DDBJ whole genome shotgun (WGS) entry which is preliminary data.</text>
</comment>
<dbReference type="Proteomes" id="UP000681967">
    <property type="component" value="Unassembled WGS sequence"/>
</dbReference>
<dbReference type="Proteomes" id="UP000676336">
    <property type="component" value="Unassembled WGS sequence"/>
</dbReference>
<organism evidence="3 4">
    <name type="scientific">Rotaria magnacalcarata</name>
    <dbReference type="NCBI Taxonomy" id="392030"/>
    <lineage>
        <taxon>Eukaryota</taxon>
        <taxon>Metazoa</taxon>
        <taxon>Spiralia</taxon>
        <taxon>Gnathifera</taxon>
        <taxon>Rotifera</taxon>
        <taxon>Eurotatoria</taxon>
        <taxon>Bdelloidea</taxon>
        <taxon>Philodinida</taxon>
        <taxon>Philodinidae</taxon>
        <taxon>Rotaria</taxon>
    </lineage>
</organism>
<reference evidence="3" key="1">
    <citation type="submission" date="2021-02" db="EMBL/GenBank/DDBJ databases">
        <authorList>
            <person name="Nowell W R."/>
        </authorList>
    </citation>
    <scope>NUCLEOTIDE SEQUENCE</scope>
</reference>
<proteinExistence type="predicted"/>
<dbReference type="EMBL" id="CAJOBI010094608">
    <property type="protein sequence ID" value="CAF4558603.1"/>
    <property type="molecule type" value="Genomic_DNA"/>
</dbReference>
<feature type="non-terminal residue" evidence="3">
    <location>
        <position position="50"/>
    </location>
</feature>
<dbReference type="Proteomes" id="UP000681720">
    <property type="component" value="Unassembled WGS sequence"/>
</dbReference>
<dbReference type="AlphaFoldDB" id="A0A8S3CNR1"/>
<dbReference type="EMBL" id="CAJOBH010119768">
    <property type="protein sequence ID" value="CAF4705401.1"/>
    <property type="molecule type" value="Genomic_DNA"/>
</dbReference>
<evidence type="ECO:0000313" key="3">
    <source>
        <dbReference type="EMBL" id="CAF4938007.1"/>
    </source>
</evidence>
<dbReference type="EMBL" id="CAJOBJ010186466">
    <property type="protein sequence ID" value="CAF4938007.1"/>
    <property type="molecule type" value="Genomic_DNA"/>
</dbReference>
<name>A0A8S3CNR1_9BILA</name>
<sequence length="50" mass="5881">RNSNNFHCFVFQLELHGIPGYPKLTVGKVYALFLYIDNYRSYKQGHTNDT</sequence>
<protein>
    <submittedName>
        <fullName evidence="3">Uncharacterized protein</fullName>
    </submittedName>
</protein>
<gene>
    <name evidence="2" type="ORF">BYL167_LOCUS44263</name>
    <name evidence="3" type="ORF">GIL414_LOCUS53671</name>
    <name evidence="1" type="ORF">SMN809_LOCUS37345</name>
</gene>
<dbReference type="Gene3D" id="6.10.250.2180">
    <property type="match status" value="1"/>
</dbReference>
<evidence type="ECO:0000313" key="1">
    <source>
        <dbReference type="EMBL" id="CAF4558603.1"/>
    </source>
</evidence>
<evidence type="ECO:0000313" key="4">
    <source>
        <dbReference type="Proteomes" id="UP000681720"/>
    </source>
</evidence>
<accession>A0A8S3CNR1</accession>
<feature type="non-terminal residue" evidence="3">
    <location>
        <position position="1"/>
    </location>
</feature>